<protein>
    <submittedName>
        <fullName evidence="2">Uncharacterized protein</fullName>
    </submittedName>
</protein>
<evidence type="ECO:0000256" key="1">
    <source>
        <dbReference type="SAM" id="MobiDB-lite"/>
    </source>
</evidence>
<evidence type="ECO:0000313" key="2">
    <source>
        <dbReference type="EMBL" id="CCO33517.1"/>
    </source>
</evidence>
<evidence type="ECO:0000313" key="3">
    <source>
        <dbReference type="Proteomes" id="UP000012065"/>
    </source>
</evidence>
<feature type="compositionally biased region" description="Basic and acidic residues" evidence="1">
    <location>
        <begin position="100"/>
        <end position="109"/>
    </location>
</feature>
<feature type="compositionally biased region" description="Basic and acidic residues" evidence="1">
    <location>
        <begin position="84"/>
        <end position="93"/>
    </location>
</feature>
<gene>
    <name evidence="2" type="ORF">BN14_07599</name>
</gene>
<accession>M5CCD7</accession>
<organism evidence="2 3">
    <name type="scientific">Thanatephorus cucumeris (strain AG1-IB / isolate 7/3/14)</name>
    <name type="common">Lettuce bottom rot fungus</name>
    <name type="synonym">Rhizoctonia solani</name>
    <dbReference type="NCBI Taxonomy" id="1108050"/>
    <lineage>
        <taxon>Eukaryota</taxon>
        <taxon>Fungi</taxon>
        <taxon>Dikarya</taxon>
        <taxon>Basidiomycota</taxon>
        <taxon>Agaricomycotina</taxon>
        <taxon>Agaricomycetes</taxon>
        <taxon>Cantharellales</taxon>
        <taxon>Ceratobasidiaceae</taxon>
        <taxon>Rhizoctonia</taxon>
        <taxon>Rhizoctonia solani AG-1</taxon>
    </lineage>
</organism>
<proteinExistence type="predicted"/>
<feature type="compositionally biased region" description="Basic and acidic residues" evidence="1">
    <location>
        <begin position="37"/>
        <end position="49"/>
    </location>
</feature>
<dbReference type="AlphaFoldDB" id="M5CCD7"/>
<name>M5CCD7_THACB</name>
<comment type="caution">
    <text evidence="2">The sequence shown here is derived from an EMBL/GenBank/DDBJ whole genome shotgun (WGS) entry which is preliminary data.</text>
</comment>
<feature type="region of interest" description="Disordered" evidence="1">
    <location>
        <begin position="1"/>
        <end position="111"/>
    </location>
</feature>
<dbReference type="Proteomes" id="UP000012065">
    <property type="component" value="Unassembled WGS sequence"/>
</dbReference>
<feature type="compositionally biased region" description="Acidic residues" evidence="1">
    <location>
        <begin position="20"/>
        <end position="32"/>
    </location>
</feature>
<reference evidence="2 3" key="1">
    <citation type="journal article" date="2013" name="J. Biotechnol.">
        <title>Establishment and interpretation of the genome sequence of the phytopathogenic fungus Rhizoctonia solani AG1-IB isolate 7/3/14.</title>
        <authorList>
            <person name="Wibberg D.W."/>
            <person name="Jelonek L.J."/>
            <person name="Rupp O.R."/>
            <person name="Hennig M.H."/>
            <person name="Eikmeyer F.E."/>
            <person name="Goesmann A.G."/>
            <person name="Hartmann A.H."/>
            <person name="Borriss R.B."/>
            <person name="Grosch R.G."/>
            <person name="Puehler A.P."/>
            <person name="Schlueter A.S."/>
        </authorList>
    </citation>
    <scope>NUCLEOTIDE SEQUENCE [LARGE SCALE GENOMIC DNA]</scope>
    <source>
        <strain evidence="3">AG1-IB / isolate 7/3/14</strain>
    </source>
</reference>
<sequence length="215" mass="24231">MEAVDNLLGPASISNPESNSEQEDEDEVDELASSECGNDREMSEGRSESMELDSDAGIQVDIITPPSKRRVSPIQNEPETVDEQPFKKQKTEPPKSPIQGDKEELEPREPQVMTGASYSSILSGIVIPFIRNYNQICQRLEPLEFCFEHGHAQPQVTYQRNFKRPKAEGPVMYGVSITLGASRFELSKEYESIELAEEKLSKRILRQFGVRAKKI</sequence>
<dbReference type="EMBL" id="CAOJ01011612">
    <property type="protein sequence ID" value="CCO33517.1"/>
    <property type="molecule type" value="Genomic_DNA"/>
</dbReference>
<dbReference type="HOGENOM" id="CLU_1284057_0_0_1"/>